<name>A0A1I7UPX3_9PELO</name>
<evidence type="ECO:0000313" key="3">
    <source>
        <dbReference type="Proteomes" id="UP000095282"/>
    </source>
</evidence>
<feature type="domain" description="Lin-15A/B-like" evidence="2">
    <location>
        <begin position="214"/>
        <end position="313"/>
    </location>
</feature>
<keyword evidence="3" id="KW-1185">Reference proteome</keyword>
<dbReference type="AlphaFoldDB" id="A0A1I7UPX3"/>
<evidence type="ECO:0000313" key="4">
    <source>
        <dbReference type="WBParaSite" id="Csp11.Scaffold630.g18167.t1"/>
    </source>
</evidence>
<sequence>MENSEFFAKRQFGVNSTRTREQQLSLVSQWIELKFSKESRSTAVPTSFKCVKEEDHTEETVVPQRKEKKPSNMTEEDVIEKKPDINELKGLESKPIIDSDNIKQEIDEDMSQEEVKQENLVSSQCDIKPELSNDETRKSASNELTPSMENDQMYHSDPGTSSPQLPYANLDEPRYDEDGHFIPNNQEYTRKMRKDYRRSGTLLTFKDVPGLVKYPCIVCNQRAESTTLRSVNNTDAYLMLYVCVKNNYYTLEKAKELARMVKFKCCVHHLTDMHDNALHWFGIVDPHIDIHTDNEKIVHAYQVVKEIKDSRFVQHLVFEGSRKHIIPFCTSLKKFFSKYGRQNYIAVKKPTAVTPMEDNGEEDPLVDKELMKKIRSQ</sequence>
<proteinExistence type="predicted"/>
<feature type="compositionally biased region" description="Basic and acidic residues" evidence="1">
    <location>
        <begin position="127"/>
        <end position="140"/>
    </location>
</feature>
<feature type="compositionally biased region" description="Polar residues" evidence="1">
    <location>
        <begin position="141"/>
        <end position="150"/>
    </location>
</feature>
<feature type="compositionally biased region" description="Basic and acidic residues" evidence="1">
    <location>
        <begin position="171"/>
        <end position="180"/>
    </location>
</feature>
<feature type="region of interest" description="Disordered" evidence="1">
    <location>
        <begin position="109"/>
        <end position="182"/>
    </location>
</feature>
<organism evidence="3 4">
    <name type="scientific">Caenorhabditis tropicalis</name>
    <dbReference type="NCBI Taxonomy" id="1561998"/>
    <lineage>
        <taxon>Eukaryota</taxon>
        <taxon>Metazoa</taxon>
        <taxon>Ecdysozoa</taxon>
        <taxon>Nematoda</taxon>
        <taxon>Chromadorea</taxon>
        <taxon>Rhabditida</taxon>
        <taxon>Rhabditina</taxon>
        <taxon>Rhabditomorpha</taxon>
        <taxon>Rhabditoidea</taxon>
        <taxon>Rhabditidae</taxon>
        <taxon>Peloderinae</taxon>
        <taxon>Caenorhabditis</taxon>
    </lineage>
</organism>
<feature type="region of interest" description="Disordered" evidence="1">
    <location>
        <begin position="52"/>
        <end position="82"/>
    </location>
</feature>
<dbReference type="WBParaSite" id="Csp11.Scaffold630.g18167.t1">
    <property type="protein sequence ID" value="Csp11.Scaffold630.g18167.t1"/>
    <property type="gene ID" value="Csp11.Scaffold630.g18167"/>
</dbReference>
<dbReference type="Pfam" id="PF25375">
    <property type="entry name" value="Lin-15B"/>
    <property type="match status" value="1"/>
</dbReference>
<evidence type="ECO:0000259" key="2">
    <source>
        <dbReference type="Pfam" id="PF25375"/>
    </source>
</evidence>
<dbReference type="eggNOG" id="ENOG502TIKH">
    <property type="taxonomic scope" value="Eukaryota"/>
</dbReference>
<evidence type="ECO:0000256" key="1">
    <source>
        <dbReference type="SAM" id="MobiDB-lite"/>
    </source>
</evidence>
<accession>A0A1I7UPX3</accession>
<protein>
    <submittedName>
        <fullName evidence="4">Helitron_like_N domain-containing protein</fullName>
    </submittedName>
</protein>
<reference evidence="4" key="1">
    <citation type="submission" date="2016-11" db="UniProtKB">
        <authorList>
            <consortium name="WormBaseParasite"/>
        </authorList>
    </citation>
    <scope>IDENTIFICATION</scope>
</reference>
<dbReference type="InterPro" id="IPR057432">
    <property type="entry name" value="Lin-15A/B-like_dom"/>
</dbReference>
<dbReference type="Proteomes" id="UP000095282">
    <property type="component" value="Unplaced"/>
</dbReference>